<sequence length="310" mass="34092">MLSADDLQYFLAVARTGRLVRAAQDLGVDHSTVGRRINALERDTGQRLFDRTPEGWHLTPAGQRLVDPAEAVASAVRDANASLGNRTSHLQGNVRILSTDGFGSFILAPRLRKLADEHPQLTIELVTATAQLDHSVRSFDVAVTLGRPNSDRIHARPLADYKLRLYASPNYLRNAPPIETLADLANHDLIWYVDKLLDVNPLRTIPKRIPTEIKIQSTNLVAHWQAAAAGVGIAPMPQFVAAGDDRLVHILPDVEFSARFWLILPKEHARLPRVRAVADLIQQIAAAEAQLLNGPPAPIPSLWRPEADGV</sequence>
<keyword evidence="4" id="KW-0804">Transcription</keyword>
<dbReference type="PROSITE" id="PS50931">
    <property type="entry name" value="HTH_LYSR"/>
    <property type="match status" value="1"/>
</dbReference>
<dbReference type="SUPFAM" id="SSF53850">
    <property type="entry name" value="Periplasmic binding protein-like II"/>
    <property type="match status" value="1"/>
</dbReference>
<dbReference type="PANTHER" id="PTHR30537:SF3">
    <property type="entry name" value="TRANSCRIPTIONAL REGULATORY PROTEIN"/>
    <property type="match status" value="1"/>
</dbReference>
<evidence type="ECO:0000259" key="5">
    <source>
        <dbReference type="PROSITE" id="PS50931"/>
    </source>
</evidence>
<name>A0ABZ2U680_9ACTN</name>
<feature type="domain" description="HTH lysR-type" evidence="5">
    <location>
        <begin position="2"/>
        <end position="59"/>
    </location>
</feature>
<dbReference type="SUPFAM" id="SSF46785">
    <property type="entry name" value="Winged helix' DNA-binding domain"/>
    <property type="match status" value="1"/>
</dbReference>
<proteinExistence type="inferred from homology"/>
<dbReference type="Proteomes" id="UP001479933">
    <property type="component" value="Chromosome"/>
</dbReference>
<dbReference type="InterPro" id="IPR036390">
    <property type="entry name" value="WH_DNA-bd_sf"/>
</dbReference>
<reference evidence="6 7" key="1">
    <citation type="journal article" date="2023" name="Virus Evol.">
        <title>Computational host range prediction-The good, the bad, and the ugly.</title>
        <authorList>
            <person name="Howell A.A."/>
            <person name="Versoza C.J."/>
            <person name="Pfeifer S.P."/>
        </authorList>
    </citation>
    <scope>NUCLEOTIDE SEQUENCE [LARGE SCALE GENOMIC DNA]</scope>
    <source>
        <strain evidence="6 7">1610/1b</strain>
    </source>
</reference>
<dbReference type="Pfam" id="PF00126">
    <property type="entry name" value="HTH_1"/>
    <property type="match status" value="1"/>
</dbReference>
<evidence type="ECO:0000313" key="7">
    <source>
        <dbReference type="Proteomes" id="UP001479933"/>
    </source>
</evidence>
<dbReference type="InterPro" id="IPR058163">
    <property type="entry name" value="LysR-type_TF_proteobact-type"/>
</dbReference>
<dbReference type="Gene3D" id="1.10.10.10">
    <property type="entry name" value="Winged helix-like DNA-binding domain superfamily/Winged helix DNA-binding domain"/>
    <property type="match status" value="1"/>
</dbReference>
<dbReference type="EMBL" id="CP136137">
    <property type="protein sequence ID" value="WYY08896.1"/>
    <property type="molecule type" value="Genomic_DNA"/>
</dbReference>
<evidence type="ECO:0000313" key="6">
    <source>
        <dbReference type="EMBL" id="WYY08896.1"/>
    </source>
</evidence>
<dbReference type="Pfam" id="PF03466">
    <property type="entry name" value="LysR_substrate"/>
    <property type="match status" value="1"/>
</dbReference>
<dbReference type="InterPro" id="IPR005119">
    <property type="entry name" value="LysR_subst-bd"/>
</dbReference>
<evidence type="ECO:0000256" key="3">
    <source>
        <dbReference type="ARBA" id="ARBA00023125"/>
    </source>
</evidence>
<dbReference type="PANTHER" id="PTHR30537">
    <property type="entry name" value="HTH-TYPE TRANSCRIPTIONAL REGULATOR"/>
    <property type="match status" value="1"/>
</dbReference>
<keyword evidence="7" id="KW-1185">Reference proteome</keyword>
<dbReference type="InterPro" id="IPR036388">
    <property type="entry name" value="WH-like_DNA-bd_sf"/>
</dbReference>
<comment type="similarity">
    <text evidence="1">Belongs to the LysR transcriptional regulatory family.</text>
</comment>
<evidence type="ECO:0000256" key="1">
    <source>
        <dbReference type="ARBA" id="ARBA00009437"/>
    </source>
</evidence>
<gene>
    <name evidence="6" type="ORF">RVF87_07525</name>
</gene>
<organism evidence="6 7">
    <name type="scientific">Gordonia hydrophobica</name>
    <dbReference type="NCBI Taxonomy" id="40516"/>
    <lineage>
        <taxon>Bacteria</taxon>
        <taxon>Bacillati</taxon>
        <taxon>Actinomycetota</taxon>
        <taxon>Actinomycetes</taxon>
        <taxon>Mycobacteriales</taxon>
        <taxon>Gordoniaceae</taxon>
        <taxon>Gordonia</taxon>
    </lineage>
</organism>
<accession>A0ABZ2U680</accession>
<protein>
    <submittedName>
        <fullName evidence="6">LysR family transcriptional regulator</fullName>
    </submittedName>
</protein>
<evidence type="ECO:0000256" key="4">
    <source>
        <dbReference type="ARBA" id="ARBA00023163"/>
    </source>
</evidence>
<dbReference type="Gene3D" id="3.40.190.290">
    <property type="match status" value="1"/>
</dbReference>
<keyword evidence="3" id="KW-0238">DNA-binding</keyword>
<evidence type="ECO:0000256" key="2">
    <source>
        <dbReference type="ARBA" id="ARBA00023015"/>
    </source>
</evidence>
<keyword evidence="2" id="KW-0805">Transcription regulation</keyword>
<dbReference type="InterPro" id="IPR000847">
    <property type="entry name" value="LysR_HTH_N"/>
</dbReference>
<dbReference type="RefSeq" id="WP_084247541.1">
    <property type="nucleotide sequence ID" value="NZ_CP136137.1"/>
</dbReference>